<feature type="transmembrane region" description="Helical" evidence="12">
    <location>
        <begin position="80"/>
        <end position="104"/>
    </location>
</feature>
<keyword evidence="10 12" id="KW-0496">Mitochondrion</keyword>
<dbReference type="PANTHER" id="PTHR28021">
    <property type="entry name" value="PRESEQUENCE TRANSLOCATED-ASSOCIATED MOTOR SUBUNIT PAM17, MITOCHONDRIAL"/>
    <property type="match status" value="1"/>
</dbReference>
<evidence type="ECO:0000256" key="6">
    <source>
        <dbReference type="ARBA" id="ARBA00022927"/>
    </source>
</evidence>
<keyword evidence="9 12" id="KW-0811">Translocation</keyword>
<protein>
    <recommendedName>
        <fullName evidence="12">Presequence translocated-associated motor subunit PAM17</fullName>
    </recommendedName>
</protein>
<keyword evidence="3 12" id="KW-0813">Transport</keyword>
<evidence type="ECO:0000256" key="7">
    <source>
        <dbReference type="ARBA" id="ARBA00022946"/>
    </source>
</evidence>
<dbReference type="EMBL" id="KV453841">
    <property type="protein sequence ID" value="ODV92346.1"/>
    <property type="molecule type" value="Genomic_DNA"/>
</dbReference>
<keyword evidence="11 12" id="KW-0472">Membrane</keyword>
<evidence type="ECO:0000313" key="13">
    <source>
        <dbReference type="EMBL" id="ODV92346.1"/>
    </source>
</evidence>
<evidence type="ECO:0000256" key="3">
    <source>
        <dbReference type="ARBA" id="ARBA00022448"/>
    </source>
</evidence>
<keyword evidence="14" id="KW-1185">Reference proteome</keyword>
<evidence type="ECO:0000256" key="5">
    <source>
        <dbReference type="ARBA" id="ARBA00022792"/>
    </source>
</evidence>
<dbReference type="InterPro" id="IPR013875">
    <property type="entry name" value="Pam17"/>
</dbReference>
<keyword evidence="8 12" id="KW-1133">Transmembrane helix</keyword>
<comment type="similarity">
    <text evidence="2 12">Belongs to the PAM17 family.</text>
</comment>
<sequence>MLTRIGCTRAFGLRYASTAASPAAMTWDRFLAVRSMRRRINLGSSAAMAVVGSSVAWSYAQDIELDPTKTFMGVDMLYVMLGGIIASGAAAFVIFGPLVGQAIFRCTYLLRSQTRAEFLAKENTFLQHIKKNRVDPRYQSMSNPVPDYYGEKIRSVADYRRWLKDCKAYNRKASTFVI</sequence>
<accession>A0A1E4TKR4</accession>
<evidence type="ECO:0000313" key="14">
    <source>
        <dbReference type="Proteomes" id="UP000095023"/>
    </source>
</evidence>
<evidence type="ECO:0000256" key="4">
    <source>
        <dbReference type="ARBA" id="ARBA00022692"/>
    </source>
</evidence>
<keyword evidence="4 12" id="KW-0812">Transmembrane</keyword>
<comment type="subcellular location">
    <subcellularLocation>
        <location evidence="1 12">Mitochondrion inner membrane</location>
        <topology evidence="1 12">Multi-pass membrane protein</topology>
    </subcellularLocation>
</comment>
<comment type="function">
    <text evidence="12">Component of the PAM complex, a complex required for the translocation of transit peptide-containing proteins from the inner membrane into the mitochondrial matrix in an ATP-dependent manner.</text>
</comment>
<evidence type="ECO:0000256" key="9">
    <source>
        <dbReference type="ARBA" id="ARBA00023010"/>
    </source>
</evidence>
<keyword evidence="6 12" id="KW-0653">Protein transport</keyword>
<evidence type="ECO:0000256" key="12">
    <source>
        <dbReference type="RuleBase" id="RU367146"/>
    </source>
</evidence>
<evidence type="ECO:0000256" key="1">
    <source>
        <dbReference type="ARBA" id="ARBA00004448"/>
    </source>
</evidence>
<keyword evidence="7" id="KW-0809">Transit peptide</keyword>
<dbReference type="Pfam" id="PF08566">
    <property type="entry name" value="Pam17"/>
    <property type="match status" value="1"/>
</dbReference>
<evidence type="ECO:0000256" key="10">
    <source>
        <dbReference type="ARBA" id="ARBA00023128"/>
    </source>
</evidence>
<organism evidence="13 14">
    <name type="scientific">Tortispora caseinolytica NRRL Y-17796</name>
    <dbReference type="NCBI Taxonomy" id="767744"/>
    <lineage>
        <taxon>Eukaryota</taxon>
        <taxon>Fungi</taxon>
        <taxon>Dikarya</taxon>
        <taxon>Ascomycota</taxon>
        <taxon>Saccharomycotina</taxon>
        <taxon>Trigonopsidomycetes</taxon>
        <taxon>Trigonopsidales</taxon>
        <taxon>Trigonopsidaceae</taxon>
        <taxon>Tortispora</taxon>
    </lineage>
</organism>
<dbReference type="GO" id="GO:0030150">
    <property type="term" value="P:protein import into mitochondrial matrix"/>
    <property type="evidence" value="ECO:0007669"/>
    <property type="project" value="UniProtKB-UniRule"/>
</dbReference>
<gene>
    <name evidence="13" type="ORF">CANCADRAFT_84899</name>
</gene>
<reference evidence="14" key="1">
    <citation type="submission" date="2016-02" db="EMBL/GenBank/DDBJ databases">
        <title>Comparative genomics of biotechnologically important yeasts.</title>
        <authorList>
            <consortium name="DOE Joint Genome Institute"/>
            <person name="Riley R."/>
            <person name="Haridas S."/>
            <person name="Wolfe K.H."/>
            <person name="Lopes M.R."/>
            <person name="Hittinger C.T."/>
            <person name="Goker M."/>
            <person name="Salamov A."/>
            <person name="Wisecaver J."/>
            <person name="Long T.M."/>
            <person name="Aerts A.L."/>
            <person name="Barry K."/>
            <person name="Choi C."/>
            <person name="Clum A."/>
            <person name="Coughlan A.Y."/>
            <person name="Deshpande S."/>
            <person name="Douglass A.P."/>
            <person name="Hanson S.J."/>
            <person name="Klenk H.-P."/>
            <person name="Labutti K."/>
            <person name="Lapidus A."/>
            <person name="Lindquist E."/>
            <person name="Lipzen A."/>
            <person name="Meier-Kolthoff J.P."/>
            <person name="Ohm R.A."/>
            <person name="Otillar R.P."/>
            <person name="Pangilinan J."/>
            <person name="Peng Y."/>
            <person name="Rokas A."/>
            <person name="Rosa C.A."/>
            <person name="Scheuner C."/>
            <person name="Sibirny A.A."/>
            <person name="Slot J.C."/>
            <person name="Stielow J.B."/>
            <person name="Sun H."/>
            <person name="Kurtzman C.P."/>
            <person name="Blackwell M."/>
            <person name="Jeffries T.W."/>
            <person name="Grigoriev I.V."/>
        </authorList>
    </citation>
    <scope>NUCLEOTIDE SEQUENCE [LARGE SCALE GENOMIC DNA]</scope>
    <source>
        <strain evidence="14">NRRL Y-17796</strain>
    </source>
</reference>
<feature type="transmembrane region" description="Helical" evidence="12">
    <location>
        <begin position="40"/>
        <end position="60"/>
    </location>
</feature>
<dbReference type="GO" id="GO:0001405">
    <property type="term" value="C:PAM complex, Tim23 associated import motor"/>
    <property type="evidence" value="ECO:0007669"/>
    <property type="project" value="UniProtKB-UniRule"/>
</dbReference>
<evidence type="ECO:0000256" key="8">
    <source>
        <dbReference type="ARBA" id="ARBA00022989"/>
    </source>
</evidence>
<dbReference type="PANTHER" id="PTHR28021:SF1">
    <property type="entry name" value="PRESEQUENCE TRANSLOCATED-ASSOCIATED MOTOR SUBUNIT PAM17, MITOCHONDRIAL"/>
    <property type="match status" value="1"/>
</dbReference>
<evidence type="ECO:0000256" key="11">
    <source>
        <dbReference type="ARBA" id="ARBA00023136"/>
    </source>
</evidence>
<evidence type="ECO:0000256" key="2">
    <source>
        <dbReference type="ARBA" id="ARBA00006837"/>
    </source>
</evidence>
<comment type="subunit">
    <text evidence="12">Component of the PAM complex.</text>
</comment>
<dbReference type="Proteomes" id="UP000095023">
    <property type="component" value="Unassembled WGS sequence"/>
</dbReference>
<dbReference type="OrthoDB" id="5970083at2759"/>
<keyword evidence="5 12" id="KW-0999">Mitochondrion inner membrane</keyword>
<name>A0A1E4TKR4_9ASCO</name>
<proteinExistence type="inferred from homology"/>
<dbReference type="AlphaFoldDB" id="A0A1E4TKR4"/>